<proteinExistence type="predicted"/>
<evidence type="ECO:0000313" key="1">
    <source>
        <dbReference type="EMBL" id="OLP52616.1"/>
    </source>
</evidence>
<organism evidence="1 2">
    <name type="scientific">Xaviernesmea rhizosphaerae</name>
    <dbReference type="NCBI Taxonomy" id="1672749"/>
    <lineage>
        <taxon>Bacteria</taxon>
        <taxon>Pseudomonadati</taxon>
        <taxon>Pseudomonadota</taxon>
        <taxon>Alphaproteobacteria</taxon>
        <taxon>Hyphomicrobiales</taxon>
        <taxon>Rhizobiaceae</taxon>
        <taxon>Rhizobium/Agrobacterium group</taxon>
        <taxon>Xaviernesmea</taxon>
    </lineage>
</organism>
<name>A0A1Q9ACK2_9HYPH</name>
<comment type="caution">
    <text evidence="1">The sequence shown here is derived from an EMBL/GenBank/DDBJ whole genome shotgun (WGS) entry which is preliminary data.</text>
</comment>
<dbReference type="EMBL" id="MKIO01000047">
    <property type="protein sequence ID" value="OLP52616.1"/>
    <property type="molecule type" value="Genomic_DNA"/>
</dbReference>
<evidence type="ECO:0000313" key="2">
    <source>
        <dbReference type="Proteomes" id="UP000186143"/>
    </source>
</evidence>
<accession>A0A1Q9ACK2</accession>
<dbReference type="Proteomes" id="UP000186143">
    <property type="component" value="Unassembled WGS sequence"/>
</dbReference>
<dbReference type="AlphaFoldDB" id="A0A1Q9ACK2"/>
<dbReference type="STRING" id="1672749.BJF92_14455"/>
<sequence length="65" mass="7780">MQNEFRTNEFKIFSAVQTELREAMMRNDRRTAYLAMEELRGIQEHSQWRAMRARCAAVLSEFSVH</sequence>
<protein>
    <submittedName>
        <fullName evidence="1">Uncharacterized protein</fullName>
    </submittedName>
</protein>
<reference evidence="1 2" key="1">
    <citation type="submission" date="2016-09" db="EMBL/GenBank/DDBJ databases">
        <title>Rhizobium sp. nov., a novel species isolated from the rice rhizosphere.</title>
        <authorList>
            <person name="Zhao J."/>
            <person name="Zhang X."/>
        </authorList>
    </citation>
    <scope>NUCLEOTIDE SEQUENCE [LARGE SCALE GENOMIC DNA]</scope>
    <source>
        <strain evidence="1 2">MH17</strain>
    </source>
</reference>
<gene>
    <name evidence="1" type="ORF">BJF92_14455</name>
</gene>